<dbReference type="SUPFAM" id="SSF46955">
    <property type="entry name" value="Putative DNA-binding domain"/>
    <property type="match status" value="1"/>
</dbReference>
<evidence type="ECO:0000256" key="1">
    <source>
        <dbReference type="ARBA" id="ARBA00017146"/>
    </source>
</evidence>
<evidence type="ECO:0000256" key="2">
    <source>
        <dbReference type="ARBA" id="ARBA00022466"/>
    </source>
</evidence>
<keyword evidence="3" id="KW-0678">Repressor</keyword>
<evidence type="ECO:0000256" key="6">
    <source>
        <dbReference type="ARBA" id="ARBA00023015"/>
    </source>
</evidence>
<evidence type="ECO:0000256" key="4">
    <source>
        <dbReference type="ARBA" id="ARBA00022723"/>
    </source>
</evidence>
<keyword evidence="6" id="KW-0805">Transcription regulation</keyword>
<evidence type="ECO:0000256" key="9">
    <source>
        <dbReference type="ARBA" id="ARBA00023163"/>
    </source>
</evidence>
<dbReference type="Pfam" id="PF13411">
    <property type="entry name" value="MerR_1"/>
    <property type="match status" value="1"/>
</dbReference>
<proteinExistence type="predicted"/>
<dbReference type="EMBL" id="JBHSMR010000004">
    <property type="protein sequence ID" value="MFC5477161.1"/>
    <property type="molecule type" value="Genomic_DNA"/>
</dbReference>
<comment type="caution">
    <text evidence="12">The sequence shown here is derived from an EMBL/GenBank/DDBJ whole genome shotgun (WGS) entry which is preliminary data.</text>
</comment>
<reference evidence="13" key="1">
    <citation type="journal article" date="2019" name="Int. J. Syst. Evol. Microbiol.">
        <title>The Global Catalogue of Microorganisms (GCM) 10K type strain sequencing project: providing services to taxonomists for standard genome sequencing and annotation.</title>
        <authorList>
            <consortium name="The Broad Institute Genomics Platform"/>
            <consortium name="The Broad Institute Genome Sequencing Center for Infectious Disease"/>
            <person name="Wu L."/>
            <person name="Ma J."/>
        </authorList>
    </citation>
    <scope>NUCLEOTIDE SEQUENCE [LARGE SCALE GENOMIC DNA]</scope>
    <source>
        <strain evidence="13">CCUG 43111</strain>
    </source>
</reference>
<dbReference type="NCBIfam" id="TIGR02051">
    <property type="entry name" value="MerR"/>
    <property type="match status" value="1"/>
</dbReference>
<keyword evidence="4" id="KW-0479">Metal-binding</keyword>
<dbReference type="PANTHER" id="PTHR30204">
    <property type="entry name" value="REDOX-CYCLING DRUG-SENSING TRANSCRIPTIONAL ACTIVATOR SOXR"/>
    <property type="match status" value="1"/>
</dbReference>
<dbReference type="PRINTS" id="PR00040">
    <property type="entry name" value="HTHMERR"/>
</dbReference>
<evidence type="ECO:0000313" key="13">
    <source>
        <dbReference type="Proteomes" id="UP001596101"/>
    </source>
</evidence>
<evidence type="ECO:0000256" key="5">
    <source>
        <dbReference type="ARBA" id="ARBA00022914"/>
    </source>
</evidence>
<gene>
    <name evidence="12" type="primary">merR</name>
    <name evidence="12" type="ORF">ACFPQ5_03100</name>
</gene>
<keyword evidence="8" id="KW-0010">Activator</keyword>
<evidence type="ECO:0000256" key="10">
    <source>
        <dbReference type="ARBA" id="ARBA00024874"/>
    </source>
</evidence>
<keyword evidence="13" id="KW-1185">Reference proteome</keyword>
<dbReference type="InterPro" id="IPR009061">
    <property type="entry name" value="DNA-bd_dom_put_sf"/>
</dbReference>
<evidence type="ECO:0000256" key="7">
    <source>
        <dbReference type="ARBA" id="ARBA00023125"/>
    </source>
</evidence>
<evidence type="ECO:0000313" key="12">
    <source>
        <dbReference type="EMBL" id="MFC5477161.1"/>
    </source>
</evidence>
<sequence length="140" mass="15425">MPEKMTISRLAGAAGVNVETVRFYQRSGLIEEPARPCSGYRTYGAEDVRRIRFIKRAQLLGFTLDEVANLLKLEGAQTCVETRGLAVKKLSLVEEKLSDLLAMKTALASMVARCDSEHSGARCPIIQALIDDASVLHFQQ</sequence>
<dbReference type="InterPro" id="IPR000551">
    <property type="entry name" value="MerR-type_HTH_dom"/>
</dbReference>
<feature type="domain" description="HTH merR-type" evidence="11">
    <location>
        <begin position="4"/>
        <end position="73"/>
    </location>
</feature>
<keyword evidence="2" id="KW-0475">Mercuric resistance</keyword>
<dbReference type="InterPro" id="IPR011794">
    <property type="entry name" value="MerR"/>
</dbReference>
<keyword evidence="5" id="KW-0476">Mercury</keyword>
<evidence type="ECO:0000259" key="11">
    <source>
        <dbReference type="PROSITE" id="PS50937"/>
    </source>
</evidence>
<name>A0ABW0MI44_9BURK</name>
<dbReference type="SMART" id="SM00422">
    <property type="entry name" value="HTH_MERR"/>
    <property type="match status" value="1"/>
</dbReference>
<keyword evidence="7" id="KW-0238">DNA-binding</keyword>
<dbReference type="CDD" id="cd04783">
    <property type="entry name" value="HTH_MerR1"/>
    <property type="match status" value="1"/>
</dbReference>
<evidence type="ECO:0000256" key="8">
    <source>
        <dbReference type="ARBA" id="ARBA00023159"/>
    </source>
</evidence>
<dbReference type="Gene3D" id="1.10.1660.10">
    <property type="match status" value="1"/>
</dbReference>
<dbReference type="InterPro" id="IPR047057">
    <property type="entry name" value="MerR_fam"/>
</dbReference>
<keyword evidence="9" id="KW-0804">Transcription</keyword>
<dbReference type="RefSeq" id="WP_379751798.1">
    <property type="nucleotide sequence ID" value="NZ_JBHSMR010000004.1"/>
</dbReference>
<dbReference type="PROSITE" id="PS00552">
    <property type="entry name" value="HTH_MERR_1"/>
    <property type="match status" value="1"/>
</dbReference>
<dbReference type="Proteomes" id="UP001596101">
    <property type="component" value="Unassembled WGS sequence"/>
</dbReference>
<comment type="function">
    <text evidence="10">Mediates the mercuric-dependent induction of mercury resistance operon. In the absence of mercury MerR represses transcription by binding tightly to the mer operator region; when mercury is present the dimeric complex binds a single ion and becomes a potent transcriptional activator, while remaining bound to the mer site.</text>
</comment>
<evidence type="ECO:0000256" key="3">
    <source>
        <dbReference type="ARBA" id="ARBA00022491"/>
    </source>
</evidence>
<dbReference type="PANTHER" id="PTHR30204:SF69">
    <property type="entry name" value="MERR-FAMILY TRANSCRIPTIONAL REGULATOR"/>
    <property type="match status" value="1"/>
</dbReference>
<dbReference type="PROSITE" id="PS50937">
    <property type="entry name" value="HTH_MERR_2"/>
    <property type="match status" value="1"/>
</dbReference>
<accession>A0ABW0MI44</accession>
<organism evidence="12 13">
    <name type="scientific">Massilia suwonensis</name>
    <dbReference type="NCBI Taxonomy" id="648895"/>
    <lineage>
        <taxon>Bacteria</taxon>
        <taxon>Pseudomonadati</taxon>
        <taxon>Pseudomonadota</taxon>
        <taxon>Betaproteobacteria</taxon>
        <taxon>Burkholderiales</taxon>
        <taxon>Oxalobacteraceae</taxon>
        <taxon>Telluria group</taxon>
        <taxon>Massilia</taxon>
    </lineage>
</organism>
<protein>
    <recommendedName>
        <fullName evidence="1">Mercuric resistance operon regulatory protein</fullName>
    </recommendedName>
</protein>